<dbReference type="AlphaFoldDB" id="A0A9P9WAL5"/>
<reference evidence="1" key="1">
    <citation type="submission" date="2021-03" db="EMBL/GenBank/DDBJ databases">
        <title>Revisited historic fungal species revealed as producer of novel bioactive compounds through whole genome sequencing and comparative genomics.</title>
        <authorList>
            <person name="Vignolle G.A."/>
            <person name="Hochenegger N."/>
            <person name="Mach R.L."/>
            <person name="Mach-Aigner A.R."/>
            <person name="Javad Rahimi M."/>
            <person name="Salim K.A."/>
            <person name="Chan C.M."/>
            <person name="Lim L.B.L."/>
            <person name="Cai F."/>
            <person name="Druzhinina I.S."/>
            <person name="U'Ren J.M."/>
            <person name="Derntl C."/>
        </authorList>
    </citation>
    <scope>NUCLEOTIDE SEQUENCE</scope>
    <source>
        <strain evidence="1">TUCIM 5799</strain>
    </source>
</reference>
<accession>A0A9P9WAL5</accession>
<keyword evidence="2" id="KW-1185">Reference proteome</keyword>
<organism evidence="1 2">
    <name type="scientific">Neoarthrinium moseri</name>
    <dbReference type="NCBI Taxonomy" id="1658444"/>
    <lineage>
        <taxon>Eukaryota</taxon>
        <taxon>Fungi</taxon>
        <taxon>Dikarya</taxon>
        <taxon>Ascomycota</taxon>
        <taxon>Pezizomycotina</taxon>
        <taxon>Sordariomycetes</taxon>
        <taxon>Xylariomycetidae</taxon>
        <taxon>Amphisphaeriales</taxon>
        <taxon>Apiosporaceae</taxon>
        <taxon>Neoarthrinium</taxon>
    </lineage>
</organism>
<dbReference type="Proteomes" id="UP000829685">
    <property type="component" value="Unassembled WGS sequence"/>
</dbReference>
<sequence length="112" mass="12878">MFAQRCHLRIGELHEQQPDLGLTYYLSCIPNIAEQYDNGVQSFLIHEEHEALPIVTDNGQIMIGHRHLLEARAFDVAPLLGIQRFKLPLSPSREINMMLPLLLVPYKNKPLH</sequence>
<evidence type="ECO:0000313" key="1">
    <source>
        <dbReference type="EMBL" id="KAI1854329.1"/>
    </source>
</evidence>
<proteinExistence type="predicted"/>
<dbReference type="EMBL" id="JAFIMR010000054">
    <property type="protein sequence ID" value="KAI1854329.1"/>
    <property type="molecule type" value="Genomic_DNA"/>
</dbReference>
<name>A0A9P9WAL5_9PEZI</name>
<evidence type="ECO:0000313" key="2">
    <source>
        <dbReference type="Proteomes" id="UP000829685"/>
    </source>
</evidence>
<protein>
    <submittedName>
        <fullName evidence="1">Uncharacterized protein</fullName>
    </submittedName>
</protein>
<comment type="caution">
    <text evidence="1">The sequence shown here is derived from an EMBL/GenBank/DDBJ whole genome shotgun (WGS) entry which is preliminary data.</text>
</comment>
<gene>
    <name evidence="1" type="ORF">JX265_012498</name>
</gene>